<proteinExistence type="predicted"/>
<gene>
    <name evidence="1" type="ORF">BAE44_0007810</name>
</gene>
<dbReference type="AlphaFoldDB" id="A0A1E5W1G7"/>
<sequence>MAGLVVFGEIGGTMAVATSCPVVCIQGGYITRDNYPCQELDGCDCESARQRTASTA</sequence>
<keyword evidence="2" id="KW-1185">Reference proteome</keyword>
<comment type="caution">
    <text evidence="1">The sequence shown here is derived from an EMBL/GenBank/DDBJ whole genome shotgun (WGS) entry which is preliminary data.</text>
</comment>
<protein>
    <submittedName>
        <fullName evidence="1">Uncharacterized protein</fullName>
    </submittedName>
</protein>
<accession>A0A1E5W1G7</accession>
<dbReference type="Proteomes" id="UP000095767">
    <property type="component" value="Unassembled WGS sequence"/>
</dbReference>
<reference evidence="1 2" key="1">
    <citation type="submission" date="2016-09" db="EMBL/GenBank/DDBJ databases">
        <title>The draft genome of Dichanthelium oligosanthes: A C3 panicoid grass species.</title>
        <authorList>
            <person name="Studer A.J."/>
            <person name="Schnable J.C."/>
            <person name="Brutnell T.P."/>
        </authorList>
    </citation>
    <scope>NUCLEOTIDE SEQUENCE [LARGE SCALE GENOMIC DNA]</scope>
    <source>
        <strain evidence="2">cv. Kellogg 1175</strain>
        <tissue evidence="1">Leaf</tissue>
    </source>
</reference>
<evidence type="ECO:0000313" key="1">
    <source>
        <dbReference type="EMBL" id="OEL31178.1"/>
    </source>
</evidence>
<dbReference type="EMBL" id="LWDX02024008">
    <property type="protein sequence ID" value="OEL31178.1"/>
    <property type="molecule type" value="Genomic_DNA"/>
</dbReference>
<name>A0A1E5W1G7_9POAL</name>
<organism evidence="1 2">
    <name type="scientific">Dichanthelium oligosanthes</name>
    <dbReference type="NCBI Taxonomy" id="888268"/>
    <lineage>
        <taxon>Eukaryota</taxon>
        <taxon>Viridiplantae</taxon>
        <taxon>Streptophyta</taxon>
        <taxon>Embryophyta</taxon>
        <taxon>Tracheophyta</taxon>
        <taxon>Spermatophyta</taxon>
        <taxon>Magnoliopsida</taxon>
        <taxon>Liliopsida</taxon>
        <taxon>Poales</taxon>
        <taxon>Poaceae</taxon>
        <taxon>PACMAD clade</taxon>
        <taxon>Panicoideae</taxon>
        <taxon>Panicodae</taxon>
        <taxon>Paniceae</taxon>
        <taxon>Dichantheliinae</taxon>
        <taxon>Dichanthelium</taxon>
    </lineage>
</organism>
<evidence type="ECO:0000313" key="2">
    <source>
        <dbReference type="Proteomes" id="UP000095767"/>
    </source>
</evidence>